<feature type="signal peptide" evidence="2">
    <location>
        <begin position="1"/>
        <end position="22"/>
    </location>
</feature>
<keyword evidence="4" id="KW-1185">Reference proteome</keyword>
<dbReference type="EMBL" id="JAWIIJ010000001">
    <property type="protein sequence ID" value="MDV2077371.1"/>
    <property type="molecule type" value="Genomic_DNA"/>
</dbReference>
<dbReference type="RefSeq" id="WP_316972342.1">
    <property type="nucleotide sequence ID" value="NZ_JAWIIJ010000001.1"/>
</dbReference>
<feature type="compositionally biased region" description="Low complexity" evidence="1">
    <location>
        <begin position="35"/>
        <end position="54"/>
    </location>
</feature>
<gene>
    <name evidence="3" type="ORF">RYS15_01685</name>
</gene>
<sequence length="224" mass="24698">MKMPPTVLALAGCGSFLLLAWAWHTESPAPFAGETSASTPASATTAPAASTAAGAPPPQRPDQPLTPQQQALLNDPRTQALSDRLAFQDRVRSLFDQADTLTDRQRRQQAAAVRQQLADYEQAGGVSAPEALMVKLALLNLTEADPEQRKHQAQALVNHYRQQGEQQRQAWAAQPTPQFDQYKTQERAIVAEVMAMESFPGNLTRDQYLRQRLQQAREQTMGQP</sequence>
<name>A0ABU3VT52_9GAMM</name>
<dbReference type="Proteomes" id="UP001269819">
    <property type="component" value="Unassembled WGS sequence"/>
</dbReference>
<evidence type="ECO:0008006" key="5">
    <source>
        <dbReference type="Google" id="ProtNLM"/>
    </source>
</evidence>
<reference evidence="3 4" key="1">
    <citation type="submission" date="2023-10" db="EMBL/GenBank/DDBJ databases">
        <title>Characteristics and mechanism of a salt-tolerant marine origin heterotrophic nitrifying- aerobic denitrifying bacteria Marinobacter xestospongiae HN1.</title>
        <authorList>
            <person name="Qi R."/>
        </authorList>
    </citation>
    <scope>NUCLEOTIDE SEQUENCE [LARGE SCALE GENOMIC DNA]</scope>
    <source>
        <strain evidence="3 4">HN1</strain>
    </source>
</reference>
<evidence type="ECO:0000313" key="3">
    <source>
        <dbReference type="EMBL" id="MDV2077371.1"/>
    </source>
</evidence>
<proteinExistence type="predicted"/>
<feature type="region of interest" description="Disordered" evidence="1">
    <location>
        <begin position="32"/>
        <end position="68"/>
    </location>
</feature>
<feature type="chain" id="PRO_5047533948" description="Lipase modulator" evidence="2">
    <location>
        <begin position="23"/>
        <end position="224"/>
    </location>
</feature>
<organism evidence="3 4">
    <name type="scientific">Marinobacter xestospongiae</name>
    <dbReference type="NCBI Taxonomy" id="994319"/>
    <lineage>
        <taxon>Bacteria</taxon>
        <taxon>Pseudomonadati</taxon>
        <taxon>Pseudomonadota</taxon>
        <taxon>Gammaproteobacteria</taxon>
        <taxon>Pseudomonadales</taxon>
        <taxon>Marinobacteraceae</taxon>
        <taxon>Marinobacter</taxon>
    </lineage>
</organism>
<evidence type="ECO:0000256" key="1">
    <source>
        <dbReference type="SAM" id="MobiDB-lite"/>
    </source>
</evidence>
<evidence type="ECO:0000256" key="2">
    <source>
        <dbReference type="SAM" id="SignalP"/>
    </source>
</evidence>
<keyword evidence="2" id="KW-0732">Signal</keyword>
<comment type="caution">
    <text evidence="3">The sequence shown here is derived from an EMBL/GenBank/DDBJ whole genome shotgun (WGS) entry which is preliminary data.</text>
</comment>
<accession>A0ABU3VT52</accession>
<evidence type="ECO:0000313" key="4">
    <source>
        <dbReference type="Proteomes" id="UP001269819"/>
    </source>
</evidence>
<protein>
    <recommendedName>
        <fullName evidence="5">Lipase modulator</fullName>
    </recommendedName>
</protein>